<dbReference type="Proteomes" id="UP000001026">
    <property type="component" value="Chromosome"/>
</dbReference>
<protein>
    <submittedName>
        <fullName evidence="3">Possible cAMP phosphodiesterases class-II</fullName>
    </submittedName>
</protein>
<feature type="signal peptide" evidence="1">
    <location>
        <begin position="1"/>
        <end position="22"/>
    </location>
</feature>
<dbReference type="Pfam" id="PF05433">
    <property type="entry name" value="Rick_17kDa_Anti"/>
    <property type="match status" value="1"/>
</dbReference>
<sequence length="119" mass="12713">MFLMKFFLLAFFSLYPFLQVKASTPKSVTCTRTEYREEYIPGTKSSPGYVRNYEIDVEIPCGGEKAKNIDDNDCSEGSVIGGLLGAGIALSSSRGKDRFWAVPAGGTAGALIGCQVDGG</sequence>
<evidence type="ECO:0000313" key="3">
    <source>
        <dbReference type="EMBL" id="CAE19400.1"/>
    </source>
</evidence>
<dbReference type="GO" id="GO:0019867">
    <property type="term" value="C:outer membrane"/>
    <property type="evidence" value="ECO:0007669"/>
    <property type="project" value="InterPro"/>
</dbReference>
<dbReference type="STRING" id="59919.PMM0941"/>
<proteinExistence type="predicted"/>
<dbReference type="KEGG" id="pmm:PMM0941"/>
<evidence type="ECO:0000256" key="1">
    <source>
        <dbReference type="SAM" id="SignalP"/>
    </source>
</evidence>
<name>Q7V1D4_PROMP</name>
<gene>
    <name evidence="3" type="ordered locus">PMM0941</name>
</gene>
<organism evidence="3 4">
    <name type="scientific">Prochlorococcus marinus subsp. pastoris (strain CCMP1986 / NIES-2087 / MED4)</name>
    <dbReference type="NCBI Taxonomy" id="59919"/>
    <lineage>
        <taxon>Bacteria</taxon>
        <taxon>Bacillati</taxon>
        <taxon>Cyanobacteriota</taxon>
        <taxon>Cyanophyceae</taxon>
        <taxon>Synechococcales</taxon>
        <taxon>Prochlorococcaceae</taxon>
        <taxon>Prochlorococcus</taxon>
    </lineage>
</organism>
<dbReference type="HOGENOM" id="CLU_124488_0_0_3"/>
<reference evidence="3 4" key="1">
    <citation type="journal article" date="2003" name="Nature">
        <title>Genome divergence in two Prochlorococcus ecotypes reflects oceanic niche differentiation.</title>
        <authorList>
            <person name="Rocap G."/>
            <person name="Larimer F.W."/>
            <person name="Lamerdin J.E."/>
            <person name="Malfatti S."/>
            <person name="Chain P."/>
            <person name="Ahlgren N.A."/>
            <person name="Arellano A."/>
            <person name="Coleman M."/>
            <person name="Hauser L."/>
            <person name="Hess W.R."/>
            <person name="Johnson Z.I."/>
            <person name="Land M.L."/>
            <person name="Lindell D."/>
            <person name="Post A.F."/>
            <person name="Regala W."/>
            <person name="Shah M."/>
            <person name="Shaw S.L."/>
            <person name="Steglich C."/>
            <person name="Sullivan M.B."/>
            <person name="Ting C.S."/>
            <person name="Tolonen A."/>
            <person name="Webb E.A."/>
            <person name="Zinser E.R."/>
            <person name="Chisholm S.W."/>
        </authorList>
    </citation>
    <scope>NUCLEOTIDE SEQUENCE [LARGE SCALE GENOMIC DNA]</scope>
    <source>
        <strain evidence="4">CCMP1986 / NIES-2087 / MED4</strain>
    </source>
</reference>
<dbReference type="EMBL" id="BX548174">
    <property type="protein sequence ID" value="CAE19400.1"/>
    <property type="molecule type" value="Genomic_DNA"/>
</dbReference>
<evidence type="ECO:0000313" key="4">
    <source>
        <dbReference type="Proteomes" id="UP000001026"/>
    </source>
</evidence>
<dbReference type="InterPro" id="IPR008816">
    <property type="entry name" value="Gly_zipper_2TM_dom"/>
</dbReference>
<dbReference type="eggNOG" id="ENOG50347E7">
    <property type="taxonomic scope" value="Bacteria"/>
</dbReference>
<keyword evidence="1" id="KW-0732">Signal</keyword>
<accession>Q7V1D4</accession>
<feature type="chain" id="PRO_5004295737" evidence="1">
    <location>
        <begin position="23"/>
        <end position="119"/>
    </location>
</feature>
<dbReference type="AlphaFoldDB" id="Q7V1D4"/>
<feature type="domain" description="Glycine zipper 2TM" evidence="2">
    <location>
        <begin position="77"/>
        <end position="116"/>
    </location>
</feature>
<evidence type="ECO:0000259" key="2">
    <source>
        <dbReference type="Pfam" id="PF05433"/>
    </source>
</evidence>